<evidence type="ECO:0000313" key="1">
    <source>
        <dbReference type="EMBL" id="KAL0960410.1"/>
    </source>
</evidence>
<reference evidence="2" key="1">
    <citation type="submission" date="2024-06" db="EMBL/GenBank/DDBJ databases">
        <title>Multi-omics analyses provide insights into the biosynthesis of the anticancer antibiotic pleurotin in Hohenbuehelia grisea.</title>
        <authorList>
            <person name="Weaver J.A."/>
            <person name="Alberti F."/>
        </authorList>
    </citation>
    <scope>NUCLEOTIDE SEQUENCE [LARGE SCALE GENOMIC DNA]</scope>
    <source>
        <strain evidence="2">T-177</strain>
    </source>
</reference>
<comment type="caution">
    <text evidence="1">The sequence shown here is derived from an EMBL/GenBank/DDBJ whole genome shotgun (WGS) entry which is preliminary data.</text>
</comment>
<dbReference type="Proteomes" id="UP001556367">
    <property type="component" value="Unassembled WGS sequence"/>
</dbReference>
<organism evidence="1 2">
    <name type="scientific">Hohenbuehelia grisea</name>
    <dbReference type="NCBI Taxonomy" id="104357"/>
    <lineage>
        <taxon>Eukaryota</taxon>
        <taxon>Fungi</taxon>
        <taxon>Dikarya</taxon>
        <taxon>Basidiomycota</taxon>
        <taxon>Agaricomycotina</taxon>
        <taxon>Agaricomycetes</taxon>
        <taxon>Agaricomycetidae</taxon>
        <taxon>Agaricales</taxon>
        <taxon>Pleurotineae</taxon>
        <taxon>Pleurotaceae</taxon>
        <taxon>Hohenbuehelia</taxon>
    </lineage>
</organism>
<keyword evidence="2" id="KW-1185">Reference proteome</keyword>
<name>A0ABR3JWV3_9AGAR</name>
<evidence type="ECO:0000313" key="2">
    <source>
        <dbReference type="Proteomes" id="UP001556367"/>
    </source>
</evidence>
<accession>A0ABR3JWV3</accession>
<proteinExistence type="predicted"/>
<dbReference type="EMBL" id="JASNQZ010000001">
    <property type="protein sequence ID" value="KAL0960410.1"/>
    <property type="molecule type" value="Genomic_DNA"/>
</dbReference>
<protein>
    <submittedName>
        <fullName evidence="1">Uncharacterized protein</fullName>
    </submittedName>
</protein>
<gene>
    <name evidence="1" type="ORF">HGRIS_005451</name>
</gene>
<sequence>MPGLYPNWHAVSRTPEQARDLTSQNPYAYEEISSSRIDIDSQELDDLVNERINEELRNPDPSGTSSLRVDRARAGFFLDSRNLTFNNATMNAVAGNSANVTVNIQGGNVQLTVINHPPSGSASASTSVSARVVQHANSNNPNSRRSLFRVNITSAFQTLIANSLIARGCRYDCHRCPDDFP</sequence>